<dbReference type="Proteomes" id="UP000664209">
    <property type="component" value="Unassembled WGS sequence"/>
</dbReference>
<comment type="caution">
    <text evidence="8">The sequence shown here is derived from an EMBL/GenBank/DDBJ whole genome shotgun (WGS) entry which is preliminary data.</text>
</comment>
<dbReference type="PANTHER" id="PTHR12992">
    <property type="entry name" value="NUDIX HYDROLASE"/>
    <property type="match status" value="1"/>
</dbReference>
<gene>
    <name evidence="8" type="ORF">J4G33_01875</name>
</gene>
<reference evidence="8" key="1">
    <citation type="submission" date="2021-03" db="EMBL/GenBank/DDBJ databases">
        <title>Actinotalea soli sp. nov., isolated from soil.</title>
        <authorList>
            <person name="Ping W."/>
            <person name="Zhang J."/>
        </authorList>
    </citation>
    <scope>NUCLEOTIDE SEQUENCE</scope>
    <source>
        <strain evidence="8">BY-33</strain>
    </source>
</reference>
<proteinExistence type="predicted"/>
<dbReference type="InterPro" id="IPR000086">
    <property type="entry name" value="NUDIX_hydrolase_dom"/>
</dbReference>
<evidence type="ECO:0000313" key="9">
    <source>
        <dbReference type="Proteomes" id="UP000664209"/>
    </source>
</evidence>
<evidence type="ECO:0000256" key="4">
    <source>
        <dbReference type="ARBA" id="ARBA00022801"/>
    </source>
</evidence>
<dbReference type="InterPro" id="IPR045121">
    <property type="entry name" value="CoAse"/>
</dbReference>
<dbReference type="EMBL" id="JAGEMK010000001">
    <property type="protein sequence ID" value="MBO1750545.1"/>
    <property type="molecule type" value="Genomic_DNA"/>
</dbReference>
<dbReference type="GO" id="GO:0046872">
    <property type="term" value="F:metal ion binding"/>
    <property type="evidence" value="ECO:0007669"/>
    <property type="project" value="UniProtKB-KW"/>
</dbReference>
<evidence type="ECO:0000256" key="6">
    <source>
        <dbReference type="ARBA" id="ARBA00023211"/>
    </source>
</evidence>
<feature type="domain" description="Nudix hydrolase" evidence="7">
    <location>
        <begin position="22"/>
        <end position="171"/>
    </location>
</feature>
<dbReference type="PANTHER" id="PTHR12992:SF11">
    <property type="entry name" value="MITOCHONDRIAL COENZYME A DIPHOSPHATASE NUDT8"/>
    <property type="match status" value="1"/>
</dbReference>
<name>A0A939LPJ1_9CELL</name>
<evidence type="ECO:0000313" key="8">
    <source>
        <dbReference type="EMBL" id="MBO1750545.1"/>
    </source>
</evidence>
<protein>
    <submittedName>
        <fullName evidence="8">CoA pyrophosphatase</fullName>
    </submittedName>
</protein>
<dbReference type="Pfam" id="PF00293">
    <property type="entry name" value="NUDIX"/>
    <property type="match status" value="1"/>
</dbReference>
<dbReference type="Gene3D" id="3.90.79.10">
    <property type="entry name" value="Nucleoside Triphosphate Pyrophosphohydrolase"/>
    <property type="match status" value="1"/>
</dbReference>
<keyword evidence="5" id="KW-0460">Magnesium</keyword>
<dbReference type="InterPro" id="IPR015797">
    <property type="entry name" value="NUDIX_hydrolase-like_dom_sf"/>
</dbReference>
<evidence type="ECO:0000256" key="1">
    <source>
        <dbReference type="ARBA" id="ARBA00001936"/>
    </source>
</evidence>
<dbReference type="GO" id="GO:0010945">
    <property type="term" value="F:coenzyme A diphosphatase activity"/>
    <property type="evidence" value="ECO:0007669"/>
    <property type="project" value="InterPro"/>
</dbReference>
<sequence length="217" mass="22992">MVARGVDWGPWARQALRTQQDARPAAVLILLGALDGRPAHHPSPAVPQDLDVLLLGRSPALTHHPGQVSFPGGRLDPGDDGPVAAALREAVEETGLDRTGVDVLGTLAPVPVPVSRHLVTPVLAWWAAPSPVGVVDHAESSVVFRAPVADLIDPGRRRSATTYRGRPVGRTPAFLVDSLDGGAPHVVWGFTALLLDRVLDALGWAEPWDPSRTIEVP</sequence>
<keyword evidence="9" id="KW-1185">Reference proteome</keyword>
<keyword evidence="3" id="KW-0479">Metal-binding</keyword>
<dbReference type="AlphaFoldDB" id="A0A939LPJ1"/>
<evidence type="ECO:0000256" key="2">
    <source>
        <dbReference type="ARBA" id="ARBA00001946"/>
    </source>
</evidence>
<evidence type="ECO:0000256" key="5">
    <source>
        <dbReference type="ARBA" id="ARBA00022842"/>
    </source>
</evidence>
<dbReference type="PROSITE" id="PS51462">
    <property type="entry name" value="NUDIX"/>
    <property type="match status" value="1"/>
</dbReference>
<evidence type="ECO:0000256" key="3">
    <source>
        <dbReference type="ARBA" id="ARBA00022723"/>
    </source>
</evidence>
<comment type="cofactor">
    <cofactor evidence="1">
        <name>Mn(2+)</name>
        <dbReference type="ChEBI" id="CHEBI:29035"/>
    </cofactor>
</comment>
<accession>A0A939LPJ1</accession>
<keyword evidence="6" id="KW-0464">Manganese</keyword>
<dbReference type="SUPFAM" id="SSF55811">
    <property type="entry name" value="Nudix"/>
    <property type="match status" value="1"/>
</dbReference>
<organism evidence="8 9">
    <name type="scientific">Actinotalea soli</name>
    <dbReference type="NCBI Taxonomy" id="2819234"/>
    <lineage>
        <taxon>Bacteria</taxon>
        <taxon>Bacillati</taxon>
        <taxon>Actinomycetota</taxon>
        <taxon>Actinomycetes</taxon>
        <taxon>Micrococcales</taxon>
        <taxon>Cellulomonadaceae</taxon>
        <taxon>Actinotalea</taxon>
    </lineage>
</organism>
<keyword evidence="4" id="KW-0378">Hydrolase</keyword>
<evidence type="ECO:0000259" key="7">
    <source>
        <dbReference type="PROSITE" id="PS51462"/>
    </source>
</evidence>
<dbReference type="CDD" id="cd03426">
    <property type="entry name" value="NUDIX_CoAse_Nudt7"/>
    <property type="match status" value="1"/>
</dbReference>
<comment type="cofactor">
    <cofactor evidence="2">
        <name>Mg(2+)</name>
        <dbReference type="ChEBI" id="CHEBI:18420"/>
    </cofactor>
</comment>